<evidence type="ECO:0000313" key="1">
    <source>
        <dbReference type="EMBL" id="SVD68435.1"/>
    </source>
</evidence>
<accession>A0A382XCX2</accession>
<dbReference type="AlphaFoldDB" id="A0A382XCX2"/>
<reference evidence="1" key="1">
    <citation type="submission" date="2018-05" db="EMBL/GenBank/DDBJ databases">
        <authorList>
            <person name="Lanie J.A."/>
            <person name="Ng W.-L."/>
            <person name="Kazmierczak K.M."/>
            <person name="Andrzejewski T.M."/>
            <person name="Davidsen T.M."/>
            <person name="Wayne K.J."/>
            <person name="Tettelin H."/>
            <person name="Glass J.I."/>
            <person name="Rusch D."/>
            <person name="Podicherti R."/>
            <person name="Tsui H.-C.T."/>
            <person name="Winkler M.E."/>
        </authorList>
    </citation>
    <scope>NUCLEOTIDE SEQUENCE</scope>
</reference>
<proteinExistence type="predicted"/>
<protein>
    <submittedName>
        <fullName evidence="1">Uncharacterized protein</fullName>
    </submittedName>
</protein>
<organism evidence="1">
    <name type="scientific">marine metagenome</name>
    <dbReference type="NCBI Taxonomy" id="408172"/>
    <lineage>
        <taxon>unclassified sequences</taxon>
        <taxon>metagenomes</taxon>
        <taxon>ecological metagenomes</taxon>
    </lineage>
</organism>
<name>A0A382XCX2_9ZZZZ</name>
<dbReference type="EMBL" id="UINC01166464">
    <property type="protein sequence ID" value="SVD68435.1"/>
    <property type="molecule type" value="Genomic_DNA"/>
</dbReference>
<sequence length="36" mass="4042">MEVYIHLCVHGVVTVWPLIKVENFTSNALGTATEIR</sequence>
<gene>
    <name evidence="1" type="ORF">METZ01_LOCUS421289</name>
</gene>